<protein>
    <submittedName>
        <fullName evidence="1">Uncharacterized protein</fullName>
    </submittedName>
</protein>
<dbReference type="InterPro" id="IPR011050">
    <property type="entry name" value="Pectin_lyase_fold/virulence"/>
</dbReference>
<keyword evidence="2" id="KW-1185">Reference proteome</keyword>
<reference evidence="1 2" key="1">
    <citation type="journal article" date="2024" name="G3 (Bethesda)">
        <title>Genome assembly of Hibiscus sabdariffa L. provides insights into metabolisms of medicinal natural products.</title>
        <authorList>
            <person name="Kim T."/>
        </authorList>
    </citation>
    <scope>NUCLEOTIDE SEQUENCE [LARGE SCALE GENOMIC DNA]</scope>
    <source>
        <strain evidence="1">TK-2024</strain>
        <tissue evidence="1">Old leaves</tissue>
    </source>
</reference>
<dbReference type="EMBL" id="JBBPBM010000024">
    <property type="protein sequence ID" value="KAK8542404.1"/>
    <property type="molecule type" value="Genomic_DNA"/>
</dbReference>
<dbReference type="Proteomes" id="UP001472677">
    <property type="component" value="Unassembled WGS sequence"/>
</dbReference>
<dbReference type="PANTHER" id="PTHR31321:SF120">
    <property type="entry name" value="PECTINESTERASE 52-RELATED"/>
    <property type="match status" value="1"/>
</dbReference>
<proteinExistence type="predicted"/>
<dbReference type="SUPFAM" id="SSF51126">
    <property type="entry name" value="Pectin lyase-like"/>
    <property type="match status" value="1"/>
</dbReference>
<dbReference type="Gene3D" id="2.160.20.10">
    <property type="entry name" value="Single-stranded right-handed beta-helix, Pectin lyase-like"/>
    <property type="match status" value="2"/>
</dbReference>
<comment type="caution">
    <text evidence="1">The sequence shown here is derived from an EMBL/GenBank/DDBJ whole genome shotgun (WGS) entry which is preliminary data.</text>
</comment>
<gene>
    <name evidence="1" type="ORF">V6N12_015001</name>
</gene>
<dbReference type="InterPro" id="IPR012334">
    <property type="entry name" value="Pectin_lyas_fold"/>
</dbReference>
<sequence length="386" mass="42868">MLLTISLGSSIVGADDDCTGNGGSRIAYTIIVDKSGGGNFTSVQSAIDSIPPRNNRWIKIHINPGRDRKVTTVTFNRHDRTDTNATFTSIAGNLFVRGITFQDCSINVTACALSHGYITAQGRNTSNDPSGFVFKGGVIFGAGGMLGHFMGKRPESNTSKRVPWVKKLSADQIKQFSLWVKPPLELSYDRSGWLSDSNHEFSIRLTFDVRQGVPYGVVKSVWKDWLLANIVLPIKFVSDTSRWPILFPYILWNIWKRRNDKVFGVDSERRESVYIHSVRMAEIGVLRGPSLHFADNNRQQDDDETSCGGVIRDAEGNWIMGFAKRIDSLEAYRLIKECTGSCGSNLLPYILNLIARSWEIQLRHLSSSCLDVLLTEAALTEGGVDG</sequence>
<evidence type="ECO:0000313" key="2">
    <source>
        <dbReference type="Proteomes" id="UP001472677"/>
    </source>
</evidence>
<name>A0ABR2DPT0_9ROSI</name>
<dbReference type="PANTHER" id="PTHR31321">
    <property type="entry name" value="ACYL-COA THIOESTER HYDROLASE YBHC-RELATED"/>
    <property type="match status" value="1"/>
</dbReference>
<evidence type="ECO:0000313" key="1">
    <source>
        <dbReference type="EMBL" id="KAK8542404.1"/>
    </source>
</evidence>
<accession>A0ABR2DPT0</accession>
<organism evidence="1 2">
    <name type="scientific">Hibiscus sabdariffa</name>
    <name type="common">roselle</name>
    <dbReference type="NCBI Taxonomy" id="183260"/>
    <lineage>
        <taxon>Eukaryota</taxon>
        <taxon>Viridiplantae</taxon>
        <taxon>Streptophyta</taxon>
        <taxon>Embryophyta</taxon>
        <taxon>Tracheophyta</taxon>
        <taxon>Spermatophyta</taxon>
        <taxon>Magnoliopsida</taxon>
        <taxon>eudicotyledons</taxon>
        <taxon>Gunneridae</taxon>
        <taxon>Pentapetalae</taxon>
        <taxon>rosids</taxon>
        <taxon>malvids</taxon>
        <taxon>Malvales</taxon>
        <taxon>Malvaceae</taxon>
        <taxon>Malvoideae</taxon>
        <taxon>Hibiscus</taxon>
    </lineage>
</organism>